<dbReference type="EMBL" id="WHVB01000004">
    <property type="protein sequence ID" value="KAF8483327.1"/>
    <property type="molecule type" value="Genomic_DNA"/>
</dbReference>
<evidence type="ECO:0000313" key="7">
    <source>
        <dbReference type="Proteomes" id="UP000759537"/>
    </source>
</evidence>
<dbReference type="InterPro" id="IPR000408">
    <property type="entry name" value="Reg_chr_condens"/>
</dbReference>
<evidence type="ECO:0000256" key="1">
    <source>
        <dbReference type="ARBA" id="ARBA00022658"/>
    </source>
</evidence>
<dbReference type="PROSITE" id="PS50012">
    <property type="entry name" value="RCC1_3"/>
    <property type="match status" value="6"/>
</dbReference>
<dbReference type="OrthoDB" id="61110at2759"/>
<organism evidence="6 7">
    <name type="scientific">Russula ochroleuca</name>
    <dbReference type="NCBI Taxonomy" id="152965"/>
    <lineage>
        <taxon>Eukaryota</taxon>
        <taxon>Fungi</taxon>
        <taxon>Dikarya</taxon>
        <taxon>Basidiomycota</taxon>
        <taxon>Agaricomycotina</taxon>
        <taxon>Agaricomycetes</taxon>
        <taxon>Russulales</taxon>
        <taxon>Russulaceae</taxon>
        <taxon>Russula</taxon>
    </lineage>
</organism>
<dbReference type="PANTHER" id="PTHR45982:SF1">
    <property type="entry name" value="REGULATOR OF CHROMOSOME CONDENSATION"/>
    <property type="match status" value="1"/>
</dbReference>
<feature type="region of interest" description="Disordered" evidence="4">
    <location>
        <begin position="1"/>
        <end position="117"/>
    </location>
</feature>
<dbReference type="PANTHER" id="PTHR45982">
    <property type="entry name" value="REGULATOR OF CHROMOSOME CONDENSATION"/>
    <property type="match status" value="1"/>
</dbReference>
<evidence type="ECO:0000259" key="5">
    <source>
        <dbReference type="Pfam" id="PF25390"/>
    </source>
</evidence>
<proteinExistence type="predicted"/>
<accession>A0A9P5N0F1</accession>
<dbReference type="GO" id="GO:0005737">
    <property type="term" value="C:cytoplasm"/>
    <property type="evidence" value="ECO:0007669"/>
    <property type="project" value="TreeGrafter"/>
</dbReference>
<evidence type="ECO:0000256" key="3">
    <source>
        <dbReference type="PROSITE-ProRule" id="PRU00235"/>
    </source>
</evidence>
<dbReference type="InterPro" id="IPR009091">
    <property type="entry name" value="RCC1/BLIP-II"/>
</dbReference>
<sequence length="551" mass="58333">MPSRTRSQASIDAPKPKAPSRTSSRTALVPKAQASKTSSKNAKSRNTTRPKLSASDTSESPPPSLKRARSTTTLKEVNGLNGATKTINKIQKAPTIADVMPPPKKHRKTPSETEPPINAIPEFPAKMVPPAQIFVWGTGNFGQFGMGPTFLDELSKPTRNTWVEEKIAQGVFGSGPGSGIVGVAAGGLHSLFIDENGTVWSCGVNDDAALGRITKDVPDPDKPGQFLNVDLLTTFPHPLQTLVDDSFRALKIAAGDSISAAIGTEGELRVWGSFRANEGALGFSTGLTHEFIPKATLPNEQCVNVSTGNNHLLVLTTTGNIFSWGAGEQGQLGRKILERRKIHGTNPERVVLGARGRRAVAIGAGSFHSFAVDEEGTVWGWGLNSAGQTGTGINLADSDSIVQTPRRVLGLDGIQIVEISGGDLHTLFLSADGRVFACGRSDSAQLGLPLDHPVMADTDHVMEPVHVPFPDSHEDDPVVHISAGTRFNAAVTRGGAMYAWGEGAQGEVGIVDQERVQTPTVVVRRSGGSWAAIDVSCGGQHSLGLFRKRVT</sequence>
<dbReference type="Proteomes" id="UP000759537">
    <property type="component" value="Unassembled WGS sequence"/>
</dbReference>
<dbReference type="PROSITE" id="PS00626">
    <property type="entry name" value="RCC1_2"/>
    <property type="match status" value="4"/>
</dbReference>
<keyword evidence="1" id="KW-0344">Guanine-nucleotide releasing factor</keyword>
<keyword evidence="2" id="KW-0677">Repeat</keyword>
<reference evidence="6" key="2">
    <citation type="journal article" date="2020" name="Nat. Commun.">
        <title>Large-scale genome sequencing of mycorrhizal fungi provides insights into the early evolution of symbiotic traits.</title>
        <authorList>
            <person name="Miyauchi S."/>
            <person name="Kiss E."/>
            <person name="Kuo A."/>
            <person name="Drula E."/>
            <person name="Kohler A."/>
            <person name="Sanchez-Garcia M."/>
            <person name="Morin E."/>
            <person name="Andreopoulos B."/>
            <person name="Barry K.W."/>
            <person name="Bonito G."/>
            <person name="Buee M."/>
            <person name="Carver A."/>
            <person name="Chen C."/>
            <person name="Cichocki N."/>
            <person name="Clum A."/>
            <person name="Culley D."/>
            <person name="Crous P.W."/>
            <person name="Fauchery L."/>
            <person name="Girlanda M."/>
            <person name="Hayes R.D."/>
            <person name="Keri Z."/>
            <person name="LaButti K."/>
            <person name="Lipzen A."/>
            <person name="Lombard V."/>
            <person name="Magnuson J."/>
            <person name="Maillard F."/>
            <person name="Murat C."/>
            <person name="Nolan M."/>
            <person name="Ohm R.A."/>
            <person name="Pangilinan J."/>
            <person name="Pereira M.F."/>
            <person name="Perotto S."/>
            <person name="Peter M."/>
            <person name="Pfister S."/>
            <person name="Riley R."/>
            <person name="Sitrit Y."/>
            <person name="Stielow J.B."/>
            <person name="Szollosi G."/>
            <person name="Zifcakova L."/>
            <person name="Stursova M."/>
            <person name="Spatafora J.W."/>
            <person name="Tedersoo L."/>
            <person name="Vaario L.M."/>
            <person name="Yamada A."/>
            <person name="Yan M."/>
            <person name="Wang P."/>
            <person name="Xu J."/>
            <person name="Bruns T."/>
            <person name="Baldrian P."/>
            <person name="Vilgalys R."/>
            <person name="Dunand C."/>
            <person name="Henrissat B."/>
            <person name="Grigoriev I.V."/>
            <person name="Hibbett D."/>
            <person name="Nagy L.G."/>
            <person name="Martin F.M."/>
        </authorList>
    </citation>
    <scope>NUCLEOTIDE SEQUENCE</scope>
    <source>
        <strain evidence="6">Prilba</strain>
    </source>
</reference>
<evidence type="ECO:0000256" key="4">
    <source>
        <dbReference type="SAM" id="MobiDB-lite"/>
    </source>
</evidence>
<feature type="domain" description="RCC1-like" evidence="5">
    <location>
        <begin position="132"/>
        <end position="543"/>
    </location>
</feature>
<keyword evidence="7" id="KW-1185">Reference proteome</keyword>
<feature type="repeat" description="RCC1" evidence="3">
    <location>
        <begin position="376"/>
        <end position="432"/>
    </location>
</feature>
<dbReference type="GO" id="GO:0005085">
    <property type="term" value="F:guanyl-nucleotide exchange factor activity"/>
    <property type="evidence" value="ECO:0007669"/>
    <property type="project" value="TreeGrafter"/>
</dbReference>
<dbReference type="PRINTS" id="PR00633">
    <property type="entry name" value="RCCNDNSATION"/>
</dbReference>
<feature type="repeat" description="RCC1" evidence="3">
    <location>
        <begin position="131"/>
        <end position="196"/>
    </location>
</feature>
<feature type="compositionally biased region" description="Polar residues" evidence="4">
    <location>
        <begin position="1"/>
        <end position="10"/>
    </location>
</feature>
<evidence type="ECO:0000313" key="6">
    <source>
        <dbReference type="EMBL" id="KAF8483327.1"/>
    </source>
</evidence>
<dbReference type="InterPro" id="IPR051553">
    <property type="entry name" value="Ran_GTPase-activating"/>
</dbReference>
<feature type="compositionally biased region" description="Polar residues" evidence="4">
    <location>
        <begin position="49"/>
        <end position="59"/>
    </location>
</feature>
<reference evidence="6" key="1">
    <citation type="submission" date="2019-10" db="EMBL/GenBank/DDBJ databases">
        <authorList>
            <consortium name="DOE Joint Genome Institute"/>
            <person name="Kuo A."/>
            <person name="Miyauchi S."/>
            <person name="Kiss E."/>
            <person name="Drula E."/>
            <person name="Kohler A."/>
            <person name="Sanchez-Garcia M."/>
            <person name="Andreopoulos B."/>
            <person name="Barry K.W."/>
            <person name="Bonito G."/>
            <person name="Buee M."/>
            <person name="Carver A."/>
            <person name="Chen C."/>
            <person name="Cichocki N."/>
            <person name="Clum A."/>
            <person name="Culley D."/>
            <person name="Crous P.W."/>
            <person name="Fauchery L."/>
            <person name="Girlanda M."/>
            <person name="Hayes R."/>
            <person name="Keri Z."/>
            <person name="LaButti K."/>
            <person name="Lipzen A."/>
            <person name="Lombard V."/>
            <person name="Magnuson J."/>
            <person name="Maillard F."/>
            <person name="Morin E."/>
            <person name="Murat C."/>
            <person name="Nolan M."/>
            <person name="Ohm R."/>
            <person name="Pangilinan J."/>
            <person name="Pereira M."/>
            <person name="Perotto S."/>
            <person name="Peter M."/>
            <person name="Riley R."/>
            <person name="Sitrit Y."/>
            <person name="Stielow B."/>
            <person name="Szollosi G."/>
            <person name="Zifcakova L."/>
            <person name="Stursova M."/>
            <person name="Spatafora J.W."/>
            <person name="Tedersoo L."/>
            <person name="Vaario L.-M."/>
            <person name="Yamada A."/>
            <person name="Yan M."/>
            <person name="Wang P."/>
            <person name="Xu J."/>
            <person name="Bruns T."/>
            <person name="Baldrian P."/>
            <person name="Vilgalys R."/>
            <person name="Henrissat B."/>
            <person name="Grigoriev I.V."/>
            <person name="Hibbett D."/>
            <person name="Nagy L.G."/>
            <person name="Martin F.M."/>
        </authorList>
    </citation>
    <scope>NUCLEOTIDE SEQUENCE</scope>
    <source>
        <strain evidence="6">Prilba</strain>
    </source>
</reference>
<feature type="compositionally biased region" description="Polar residues" evidence="4">
    <location>
        <begin position="70"/>
        <end position="89"/>
    </location>
</feature>
<gene>
    <name evidence="6" type="ORF">DFH94DRAFT_720949</name>
</gene>
<feature type="repeat" description="RCC1" evidence="3">
    <location>
        <begin position="319"/>
        <end position="375"/>
    </location>
</feature>
<dbReference type="AlphaFoldDB" id="A0A9P5N0F1"/>
<name>A0A9P5N0F1_9AGAM</name>
<dbReference type="PROSITE" id="PS00625">
    <property type="entry name" value="RCC1_1"/>
    <property type="match status" value="1"/>
</dbReference>
<dbReference type="SUPFAM" id="SSF50985">
    <property type="entry name" value="RCC1/BLIP-II"/>
    <property type="match status" value="1"/>
</dbReference>
<evidence type="ECO:0000256" key="2">
    <source>
        <dbReference type="ARBA" id="ARBA00022737"/>
    </source>
</evidence>
<feature type="repeat" description="RCC1" evidence="3">
    <location>
        <begin position="495"/>
        <end position="548"/>
    </location>
</feature>
<dbReference type="Pfam" id="PF25390">
    <property type="entry name" value="WD40_RLD"/>
    <property type="match status" value="1"/>
</dbReference>
<protein>
    <submittedName>
        <fullName evidence="6">Regulator of chromosome condensation 1/beta-lactamase-inhibitor protein II</fullName>
    </submittedName>
</protein>
<dbReference type="Gene3D" id="2.130.10.30">
    <property type="entry name" value="Regulator of chromosome condensation 1/beta-lactamase-inhibitor protein II"/>
    <property type="match status" value="1"/>
</dbReference>
<comment type="caution">
    <text evidence="6">The sequence shown here is derived from an EMBL/GenBank/DDBJ whole genome shotgun (WGS) entry which is preliminary data.</text>
</comment>
<feature type="repeat" description="RCC1" evidence="3">
    <location>
        <begin position="266"/>
        <end position="318"/>
    </location>
</feature>
<dbReference type="InterPro" id="IPR058923">
    <property type="entry name" value="RCC1-like_dom"/>
</dbReference>
<feature type="repeat" description="RCC1" evidence="3">
    <location>
        <begin position="433"/>
        <end position="494"/>
    </location>
</feature>